<evidence type="ECO:0000313" key="5">
    <source>
        <dbReference type="Proteomes" id="UP001152795"/>
    </source>
</evidence>
<dbReference type="AlphaFoldDB" id="A0A7D9H9U2"/>
<dbReference type="InterPro" id="IPR039865">
    <property type="entry name" value="PPP2R3C"/>
</dbReference>
<evidence type="ECO:0000313" key="4">
    <source>
        <dbReference type="EMBL" id="CAB3979289.1"/>
    </source>
</evidence>
<comment type="subcellular location">
    <subcellularLocation>
        <location evidence="1">Cytoplasm</location>
    </subcellularLocation>
</comment>
<dbReference type="GO" id="GO:0005737">
    <property type="term" value="C:cytoplasm"/>
    <property type="evidence" value="ECO:0007669"/>
    <property type="project" value="UniProtKB-SubCell"/>
</dbReference>
<sequence length="151" mass="18210">MDWVEKLKKSLDESRLEQPGSNQKKDEDDIELFNKYFLKWKNARQKDNPSAAIPRFYYKLPSEEEVLLQKLREDARAAFLQRKSRELLDNDELQNLWYLLDKHQTLPVLQDEQMINYEDFIKVKEQTGEKCKKFFTATIFSKLYHNDPFGR</sequence>
<organism evidence="4 5">
    <name type="scientific">Paramuricea clavata</name>
    <name type="common">Red gorgonian</name>
    <name type="synonym">Violescent sea-whip</name>
    <dbReference type="NCBI Taxonomy" id="317549"/>
    <lineage>
        <taxon>Eukaryota</taxon>
        <taxon>Metazoa</taxon>
        <taxon>Cnidaria</taxon>
        <taxon>Anthozoa</taxon>
        <taxon>Octocorallia</taxon>
        <taxon>Malacalcyonacea</taxon>
        <taxon>Plexauridae</taxon>
        <taxon>Paramuricea</taxon>
    </lineage>
</organism>
<feature type="compositionally biased region" description="Basic and acidic residues" evidence="3">
    <location>
        <begin position="1"/>
        <end position="16"/>
    </location>
</feature>
<feature type="region of interest" description="Disordered" evidence="3">
    <location>
        <begin position="1"/>
        <end position="27"/>
    </location>
</feature>
<evidence type="ECO:0000256" key="2">
    <source>
        <dbReference type="ARBA" id="ARBA00022490"/>
    </source>
</evidence>
<name>A0A7D9H9U2_PARCT</name>
<dbReference type="OrthoDB" id="10265007at2759"/>
<dbReference type="PANTHER" id="PTHR12085:SF3">
    <property type="entry name" value="SERINE_THREONINE-PROTEIN PHOSPHATASE 2A REGULATORY SUBUNIT B'' SUBUNIT GAMMA"/>
    <property type="match status" value="1"/>
</dbReference>
<comment type="caution">
    <text evidence="4">The sequence shown here is derived from an EMBL/GenBank/DDBJ whole genome shotgun (WGS) entry which is preliminary data.</text>
</comment>
<dbReference type="GO" id="GO:0030865">
    <property type="term" value="P:cortical cytoskeleton organization"/>
    <property type="evidence" value="ECO:0007669"/>
    <property type="project" value="TreeGrafter"/>
</dbReference>
<dbReference type="Proteomes" id="UP001152795">
    <property type="component" value="Unassembled WGS sequence"/>
</dbReference>
<reference evidence="4" key="1">
    <citation type="submission" date="2020-04" db="EMBL/GenBank/DDBJ databases">
        <authorList>
            <person name="Alioto T."/>
            <person name="Alioto T."/>
            <person name="Gomez Garrido J."/>
        </authorList>
    </citation>
    <scope>NUCLEOTIDE SEQUENCE</scope>
    <source>
        <strain evidence="4">A484AB</strain>
    </source>
</reference>
<evidence type="ECO:0000256" key="1">
    <source>
        <dbReference type="ARBA" id="ARBA00004496"/>
    </source>
</evidence>
<dbReference type="GO" id="GO:0035303">
    <property type="term" value="P:regulation of dephosphorylation"/>
    <property type="evidence" value="ECO:0007669"/>
    <property type="project" value="InterPro"/>
</dbReference>
<keyword evidence="2" id="KW-0963">Cytoplasm</keyword>
<dbReference type="GO" id="GO:0000226">
    <property type="term" value="P:microtubule cytoskeleton organization"/>
    <property type="evidence" value="ECO:0007669"/>
    <property type="project" value="TreeGrafter"/>
</dbReference>
<dbReference type="GO" id="GO:0005819">
    <property type="term" value="C:spindle"/>
    <property type="evidence" value="ECO:0007669"/>
    <property type="project" value="TreeGrafter"/>
</dbReference>
<dbReference type="PANTHER" id="PTHR12085">
    <property type="entry name" value="SERINE/THREONINE-PROTEIN PHOSPHATASE 2A REGULATORY SUBUNIT B'' SUBUNIT GAMMA"/>
    <property type="match status" value="1"/>
</dbReference>
<proteinExistence type="predicted"/>
<keyword evidence="5" id="KW-1185">Reference proteome</keyword>
<accession>A0A7D9H9U2</accession>
<gene>
    <name evidence="4" type="ORF">PACLA_8A046638</name>
</gene>
<evidence type="ECO:0000256" key="3">
    <source>
        <dbReference type="SAM" id="MobiDB-lite"/>
    </source>
</evidence>
<dbReference type="EMBL" id="CACRXK020000183">
    <property type="protein sequence ID" value="CAB3979289.1"/>
    <property type="molecule type" value="Genomic_DNA"/>
</dbReference>
<dbReference type="GO" id="GO:0005813">
    <property type="term" value="C:centrosome"/>
    <property type="evidence" value="ECO:0007669"/>
    <property type="project" value="TreeGrafter"/>
</dbReference>
<protein>
    <submittedName>
        <fullName evidence="4">Serine threonine- phosphatase 2A regulatory subunit B subunit gamma</fullName>
    </submittedName>
</protein>